<dbReference type="Proteomes" id="UP000254889">
    <property type="component" value="Chromosome"/>
</dbReference>
<dbReference type="EMBL" id="CP031417">
    <property type="protein sequence ID" value="AXK80215.1"/>
    <property type="molecule type" value="Genomic_DNA"/>
</dbReference>
<organism evidence="1 2">
    <name type="scientific">Pseudolabrys taiwanensis</name>
    <dbReference type="NCBI Taxonomy" id="331696"/>
    <lineage>
        <taxon>Bacteria</taxon>
        <taxon>Pseudomonadati</taxon>
        <taxon>Pseudomonadota</taxon>
        <taxon>Alphaproteobacteria</taxon>
        <taxon>Hyphomicrobiales</taxon>
        <taxon>Xanthobacteraceae</taxon>
        <taxon>Pseudolabrys</taxon>
    </lineage>
</organism>
<reference evidence="1 2" key="1">
    <citation type="submission" date="2018-07" db="EMBL/GenBank/DDBJ databases">
        <authorList>
            <person name="Quirk P.G."/>
            <person name="Krulwich T.A."/>
        </authorList>
    </citation>
    <scope>NUCLEOTIDE SEQUENCE [LARGE SCALE GENOMIC DNA]</scope>
    <source>
        <strain evidence="1 2">CC-BB4</strain>
    </source>
</reference>
<gene>
    <name evidence="1" type="ORF">DW352_06600</name>
</gene>
<dbReference type="OrthoDB" id="5365311at2"/>
<dbReference type="InterPro" id="IPR029045">
    <property type="entry name" value="ClpP/crotonase-like_dom_sf"/>
</dbReference>
<dbReference type="GO" id="GO:0016853">
    <property type="term" value="F:isomerase activity"/>
    <property type="evidence" value="ECO:0007669"/>
    <property type="project" value="UniProtKB-KW"/>
</dbReference>
<dbReference type="CDD" id="cd06558">
    <property type="entry name" value="crotonase-like"/>
    <property type="match status" value="1"/>
</dbReference>
<evidence type="ECO:0000313" key="2">
    <source>
        <dbReference type="Proteomes" id="UP000254889"/>
    </source>
</evidence>
<protein>
    <submittedName>
        <fullName evidence="1">Enoyl-CoA hydratase/isomerase family protein</fullName>
    </submittedName>
</protein>
<dbReference type="AlphaFoldDB" id="A0A345ZTG8"/>
<dbReference type="PANTHER" id="PTHR11941:SF54">
    <property type="entry name" value="ENOYL-COA HYDRATASE, MITOCHONDRIAL"/>
    <property type="match status" value="1"/>
</dbReference>
<proteinExistence type="predicted"/>
<dbReference type="GO" id="GO:0006635">
    <property type="term" value="P:fatty acid beta-oxidation"/>
    <property type="evidence" value="ECO:0007669"/>
    <property type="project" value="TreeGrafter"/>
</dbReference>
<dbReference type="Gene3D" id="3.90.226.10">
    <property type="entry name" value="2-enoyl-CoA Hydratase, Chain A, domain 1"/>
    <property type="match status" value="1"/>
</dbReference>
<dbReference type="SUPFAM" id="SSF52096">
    <property type="entry name" value="ClpP/crotonase"/>
    <property type="match status" value="1"/>
</dbReference>
<keyword evidence="2" id="KW-1185">Reference proteome</keyword>
<accession>A0A345ZTG8</accession>
<sequence>MIDVRNEGAVAVLTMTHGKANALDVEFCTALADRFDALRGEAAKAVILTAEGKIFSAGVDLKRLSDEGPVYVRRFLPALHRLYEAVFFHPKPVVAALNGHAIAGGCVLAACADRRVMAQGTARVGTTELLVGVPLPALAFEVVRSVVPERFLPEVIYSGATYDTDMALERGWIDEVVEAEDLMEDALAVAEELAELSPAAFALTKQQLRMPVRERLDRDRAAIEAAATEIWCADDTLKRVADYVAKTLRK</sequence>
<dbReference type="InterPro" id="IPR001753">
    <property type="entry name" value="Enoyl-CoA_hydra/iso"/>
</dbReference>
<keyword evidence="1" id="KW-0413">Isomerase</keyword>
<dbReference type="KEGG" id="ptaw:DW352_06600"/>
<name>A0A345ZTG8_9HYPH</name>
<dbReference type="PANTHER" id="PTHR11941">
    <property type="entry name" value="ENOYL-COA HYDRATASE-RELATED"/>
    <property type="match status" value="1"/>
</dbReference>
<dbReference type="RefSeq" id="WP_115689660.1">
    <property type="nucleotide sequence ID" value="NZ_CP031417.1"/>
</dbReference>
<evidence type="ECO:0000313" key="1">
    <source>
        <dbReference type="EMBL" id="AXK80215.1"/>
    </source>
</evidence>
<dbReference type="Pfam" id="PF00378">
    <property type="entry name" value="ECH_1"/>
    <property type="match status" value="1"/>
</dbReference>